<dbReference type="AlphaFoldDB" id="A0A0J6CD54"/>
<evidence type="ECO:0000313" key="3">
    <source>
        <dbReference type="Proteomes" id="UP000036166"/>
    </source>
</evidence>
<accession>A0A0J6CD54</accession>
<evidence type="ECO:0008006" key="4">
    <source>
        <dbReference type="Google" id="ProtNLM"/>
    </source>
</evidence>
<proteinExistence type="predicted"/>
<name>A0A0J6CD54_9BACT</name>
<feature type="transmembrane region" description="Helical" evidence="1">
    <location>
        <begin position="245"/>
        <end position="262"/>
    </location>
</feature>
<organism evidence="2 3">
    <name type="scientific">Parabacteroides goldsteinii</name>
    <dbReference type="NCBI Taxonomy" id="328812"/>
    <lineage>
        <taxon>Bacteria</taxon>
        <taxon>Pseudomonadati</taxon>
        <taxon>Bacteroidota</taxon>
        <taxon>Bacteroidia</taxon>
        <taxon>Bacteroidales</taxon>
        <taxon>Tannerellaceae</taxon>
        <taxon>Parabacteroides</taxon>
    </lineage>
</organism>
<reference evidence="2 3" key="1">
    <citation type="submission" date="2015-06" db="EMBL/GenBank/DDBJ databases">
        <title>Draft Genome Sequence of Parabacteroides goldsteinii with Putative Novel Metallo-Beta-Lactamases Isolated from a Blood Culture from a Human Patient.</title>
        <authorList>
            <person name="Krogh T.J."/>
            <person name="Agergaard C.N."/>
            <person name="Moller-Jensen J."/>
            <person name="Justesen U.S."/>
        </authorList>
    </citation>
    <scope>NUCLEOTIDE SEQUENCE [LARGE SCALE GENOMIC DNA]</scope>
    <source>
        <strain evidence="2 3">910340</strain>
    </source>
</reference>
<feature type="transmembrane region" description="Helical" evidence="1">
    <location>
        <begin position="20"/>
        <end position="42"/>
    </location>
</feature>
<protein>
    <recommendedName>
        <fullName evidence="4">O-antigen ligase domain-containing protein</fullName>
    </recommendedName>
</protein>
<keyword evidence="1" id="KW-0472">Membrane</keyword>
<comment type="caution">
    <text evidence="2">The sequence shown here is derived from an EMBL/GenBank/DDBJ whole genome shotgun (WGS) entry which is preliminary data.</text>
</comment>
<dbReference type="Proteomes" id="UP000036166">
    <property type="component" value="Unassembled WGS sequence"/>
</dbReference>
<sequence length="395" mass="46470">MYFSLEDRSVLLRFDKNILLFIYLSFVVLFSQIPIFSVYYIVRGMSSFMMIIGVLFIFINWKILIDKSYIRDKLILFSVYFISFSSFFFNDDIPSPVELLFPLFVYFVVRIKNIYRICIYDYFIRLLSLIFLLGICEFIFFLFTNRLFFDFGYVEREDAGQVFVHGLFSMINVGEIFYRFQSIFDEPGRVGTLCGFMLFILDYNRYRKEFIVFLIAGILSLSLAYYVFLVIFLFIYIFSIRSLRQIILLLCVAITFGVAYSYNKDAFDVGVFDRISVGYENGTLDNRTKDSAKSKLITDFNNGDIYWIGHGLNASLGNGNAGLFSRYYSIGIIGIILLFITYNSLLFTHNYSSNRMLLFFVFWLSFYQRDYYFNPPDILLVTTYCSMPVLCNKSK</sequence>
<dbReference type="EMBL" id="LFJV01000111">
    <property type="protein sequence ID" value="KMM31220.1"/>
    <property type="molecule type" value="Genomic_DNA"/>
</dbReference>
<keyword evidence="1" id="KW-0812">Transmembrane</keyword>
<dbReference type="PATRIC" id="fig|328812.4.peg.544"/>
<feature type="transmembrane region" description="Helical" evidence="1">
    <location>
        <begin position="327"/>
        <end position="347"/>
    </location>
</feature>
<keyword evidence="1" id="KW-1133">Transmembrane helix</keyword>
<evidence type="ECO:0000313" key="2">
    <source>
        <dbReference type="EMBL" id="KMM31220.1"/>
    </source>
</evidence>
<feature type="transmembrane region" description="Helical" evidence="1">
    <location>
        <begin position="48"/>
        <end position="65"/>
    </location>
</feature>
<feature type="transmembrane region" description="Helical" evidence="1">
    <location>
        <begin position="122"/>
        <end position="143"/>
    </location>
</feature>
<dbReference type="RefSeq" id="WP_048317617.1">
    <property type="nucleotide sequence ID" value="NZ_LFJV01000111.1"/>
</dbReference>
<evidence type="ECO:0000256" key="1">
    <source>
        <dbReference type="SAM" id="Phobius"/>
    </source>
</evidence>
<gene>
    <name evidence="2" type="ORF">ACM15_23660</name>
</gene>
<feature type="transmembrane region" description="Helical" evidence="1">
    <location>
        <begin position="96"/>
        <end position="115"/>
    </location>
</feature>
<feature type="transmembrane region" description="Helical" evidence="1">
    <location>
        <begin position="210"/>
        <end position="238"/>
    </location>
</feature>
<feature type="transmembrane region" description="Helical" evidence="1">
    <location>
        <begin position="74"/>
        <end position="90"/>
    </location>
</feature>